<evidence type="ECO:0000256" key="10">
    <source>
        <dbReference type="ARBA" id="ARBA00023201"/>
    </source>
</evidence>
<keyword evidence="5 12" id="KW-0812">Transmembrane</keyword>
<dbReference type="PANTHER" id="PTHR42985">
    <property type="entry name" value="SODIUM-COUPLED MONOCARBOXYLATE TRANSPORTER"/>
    <property type="match status" value="1"/>
</dbReference>
<dbReference type="Gene3D" id="1.20.1730.10">
    <property type="entry name" value="Sodium/glucose cotransporter"/>
    <property type="match status" value="1"/>
</dbReference>
<keyword evidence="7" id="KW-0915">Sodium</keyword>
<name>A0A5K7XF35_9BACT</name>
<keyword evidence="10" id="KW-0739">Sodium transport</keyword>
<keyword evidence="6 12" id="KW-1133">Transmembrane helix</keyword>
<accession>A0A5K7XF35</accession>
<evidence type="ECO:0000313" key="13">
    <source>
        <dbReference type="EMBL" id="BBO32843.1"/>
    </source>
</evidence>
<feature type="transmembrane region" description="Helical" evidence="12">
    <location>
        <begin position="434"/>
        <end position="451"/>
    </location>
</feature>
<dbReference type="GO" id="GO:0006814">
    <property type="term" value="P:sodium ion transport"/>
    <property type="evidence" value="ECO:0007669"/>
    <property type="project" value="UniProtKB-KW"/>
</dbReference>
<dbReference type="InterPro" id="IPR001734">
    <property type="entry name" value="Na/solute_symporter"/>
</dbReference>
<evidence type="ECO:0000256" key="4">
    <source>
        <dbReference type="ARBA" id="ARBA00022475"/>
    </source>
</evidence>
<dbReference type="PANTHER" id="PTHR42985:SF40">
    <property type="entry name" value="LD47995P-RELATED"/>
    <property type="match status" value="1"/>
</dbReference>
<feature type="transmembrane region" description="Helical" evidence="12">
    <location>
        <begin position="278"/>
        <end position="303"/>
    </location>
</feature>
<keyword evidence="8" id="KW-0406">Ion transport</keyword>
<evidence type="ECO:0000256" key="5">
    <source>
        <dbReference type="ARBA" id="ARBA00022692"/>
    </source>
</evidence>
<dbReference type="GO" id="GO:0015293">
    <property type="term" value="F:symporter activity"/>
    <property type="evidence" value="ECO:0007669"/>
    <property type="project" value="TreeGrafter"/>
</dbReference>
<dbReference type="RefSeq" id="WP_152098737.1">
    <property type="nucleotide sequence ID" value="NZ_AP021861.1"/>
</dbReference>
<dbReference type="Proteomes" id="UP000326837">
    <property type="component" value="Chromosome"/>
</dbReference>
<evidence type="ECO:0000256" key="6">
    <source>
        <dbReference type="ARBA" id="ARBA00022989"/>
    </source>
</evidence>
<dbReference type="InterPro" id="IPR038377">
    <property type="entry name" value="Na/Glc_symporter_sf"/>
</dbReference>
<evidence type="ECO:0000313" key="14">
    <source>
        <dbReference type="Proteomes" id="UP000326837"/>
    </source>
</evidence>
<dbReference type="EMBL" id="AP021861">
    <property type="protein sequence ID" value="BBO32843.1"/>
    <property type="molecule type" value="Genomic_DNA"/>
</dbReference>
<feature type="transmembrane region" description="Helical" evidence="12">
    <location>
        <begin position="238"/>
        <end position="257"/>
    </location>
</feature>
<keyword evidence="3" id="KW-0813">Transport</keyword>
<protein>
    <submittedName>
        <fullName evidence="13">Uncharacterized protein</fullName>
    </submittedName>
</protein>
<dbReference type="PROSITE" id="PS50283">
    <property type="entry name" value="NA_SOLUT_SYMP_3"/>
    <property type="match status" value="1"/>
</dbReference>
<keyword evidence="9 12" id="KW-0472">Membrane</keyword>
<dbReference type="KEGG" id="lpav:PLANPX_2455"/>
<evidence type="ECO:0000256" key="7">
    <source>
        <dbReference type="ARBA" id="ARBA00023053"/>
    </source>
</evidence>
<feature type="transmembrane region" description="Helical" evidence="12">
    <location>
        <begin position="457"/>
        <end position="477"/>
    </location>
</feature>
<sequence>MHWIDLTIMAVYLIGSMTAGLLARGKDDDVQDYFTAGGSLGGWFNTIVVGLSIAGTFFSGISFVSYPSVVYSSGVLLPVWGVAVALPVSFLLLQWWFLPRFLSGEWKFPYDVVEARFGAATRTVAALLYVLMRVGWMAAMIYAPTIAVMTMGGLDDWWFWPIVLITGLTNTFYTVFSGIRGVIVSEAIQMLVIIVGISATIASAWMQIPVSAAEAGNHLWESGRLNALNFSVDPKDGLTVFTVVIGLTVANLINYIGDQMSLQRYLSTGSAASAGRSFIVNIIGVAIVVSLLTAVGLSMFAYFSFVHDPALPADADQVFPHFVATRLPVGVAGLLLAALLAATSIPSGINTLAGVLTLDFHARFSGQRDPGVLAWWGRAYSLVIGLAATLAAGVVSSLGTIFESSQIILGIFAGPLLSCVVLAVGGLRCPGNAMIFAMFVGWAAGIGVTYSDMAALWVAPTSAGVTLAVALAMQPLFGKTPRTDVA</sequence>
<proteinExistence type="inferred from homology"/>
<feature type="transmembrane region" description="Helical" evidence="12">
    <location>
        <begin position="331"/>
        <end position="358"/>
    </location>
</feature>
<evidence type="ECO:0000256" key="3">
    <source>
        <dbReference type="ARBA" id="ARBA00022448"/>
    </source>
</evidence>
<feature type="transmembrane region" description="Helical" evidence="12">
    <location>
        <begin position="77"/>
        <end position="98"/>
    </location>
</feature>
<feature type="transmembrane region" description="Helical" evidence="12">
    <location>
        <begin position="6"/>
        <end position="23"/>
    </location>
</feature>
<dbReference type="GO" id="GO:0005886">
    <property type="term" value="C:plasma membrane"/>
    <property type="evidence" value="ECO:0007669"/>
    <property type="project" value="UniProtKB-SubCell"/>
</dbReference>
<comment type="subcellular location">
    <subcellularLocation>
        <location evidence="1">Cell membrane</location>
        <topology evidence="1">Multi-pass membrane protein</topology>
    </subcellularLocation>
</comment>
<feature type="transmembrane region" description="Helical" evidence="12">
    <location>
        <begin position="126"/>
        <end position="151"/>
    </location>
</feature>
<keyword evidence="4" id="KW-1003">Cell membrane</keyword>
<evidence type="ECO:0000256" key="9">
    <source>
        <dbReference type="ARBA" id="ARBA00023136"/>
    </source>
</evidence>
<evidence type="ECO:0000256" key="2">
    <source>
        <dbReference type="ARBA" id="ARBA00006434"/>
    </source>
</evidence>
<feature type="transmembrane region" description="Helical" evidence="12">
    <location>
        <begin position="43"/>
        <end position="65"/>
    </location>
</feature>
<evidence type="ECO:0000256" key="8">
    <source>
        <dbReference type="ARBA" id="ARBA00023065"/>
    </source>
</evidence>
<evidence type="ECO:0000256" key="12">
    <source>
        <dbReference type="SAM" id="Phobius"/>
    </source>
</evidence>
<dbReference type="Pfam" id="PF00474">
    <property type="entry name" value="SSF"/>
    <property type="match status" value="1"/>
</dbReference>
<feature type="transmembrane region" description="Helical" evidence="12">
    <location>
        <begin position="379"/>
        <end position="401"/>
    </location>
</feature>
<dbReference type="AlphaFoldDB" id="A0A5K7XF35"/>
<gene>
    <name evidence="13" type="ORF">PLANPX_2455</name>
</gene>
<dbReference type="InterPro" id="IPR051163">
    <property type="entry name" value="Sodium:Solute_Symporter_SSF"/>
</dbReference>
<comment type="similarity">
    <text evidence="2 11">Belongs to the sodium:solute symporter (SSF) (TC 2.A.21) family.</text>
</comment>
<evidence type="ECO:0000256" key="11">
    <source>
        <dbReference type="RuleBase" id="RU362091"/>
    </source>
</evidence>
<evidence type="ECO:0000256" key="1">
    <source>
        <dbReference type="ARBA" id="ARBA00004651"/>
    </source>
</evidence>
<feature type="transmembrane region" description="Helical" evidence="12">
    <location>
        <begin position="188"/>
        <end position="208"/>
    </location>
</feature>
<feature type="transmembrane region" description="Helical" evidence="12">
    <location>
        <begin position="407"/>
        <end position="427"/>
    </location>
</feature>
<reference evidence="14" key="1">
    <citation type="submission" date="2019-10" db="EMBL/GenBank/DDBJ databases">
        <title>Lacipirellula parvula gen. nov., sp. nov., representing a lineage of planctomycetes widespread in freshwater anoxic habitats, and description of the family Lacipirellulaceae.</title>
        <authorList>
            <person name="Dedysh S.N."/>
            <person name="Kulichevskaya I.S."/>
            <person name="Beletsky A.V."/>
            <person name="Rakitin A.L."/>
            <person name="Mardanov A.V."/>
            <person name="Ivanova A.A."/>
            <person name="Saltykova V.X."/>
            <person name="Rijpstra W.I.C."/>
            <person name="Sinninghe Damste J.S."/>
            <person name="Ravin N.V."/>
        </authorList>
    </citation>
    <scope>NUCLEOTIDE SEQUENCE [LARGE SCALE GENOMIC DNA]</scope>
    <source>
        <strain evidence="14">PX69</strain>
    </source>
</reference>
<organism evidence="13 14">
    <name type="scientific">Lacipirellula parvula</name>
    <dbReference type="NCBI Taxonomy" id="2650471"/>
    <lineage>
        <taxon>Bacteria</taxon>
        <taxon>Pseudomonadati</taxon>
        <taxon>Planctomycetota</taxon>
        <taxon>Planctomycetia</taxon>
        <taxon>Pirellulales</taxon>
        <taxon>Lacipirellulaceae</taxon>
        <taxon>Lacipirellula</taxon>
    </lineage>
</organism>
<feature type="transmembrane region" description="Helical" evidence="12">
    <location>
        <begin position="157"/>
        <end position="176"/>
    </location>
</feature>
<keyword evidence="14" id="KW-1185">Reference proteome</keyword>